<evidence type="ECO:0000313" key="3">
    <source>
        <dbReference type="Proteomes" id="UP000007967"/>
    </source>
</evidence>
<evidence type="ECO:0000313" key="2">
    <source>
        <dbReference type="EMBL" id="ADB31159.1"/>
    </source>
</evidence>
<dbReference type="AlphaFoldDB" id="D2PS35"/>
<accession>D2PS35</accession>
<reference evidence="3" key="1">
    <citation type="submission" date="2009-09" db="EMBL/GenBank/DDBJ databases">
        <title>The complete genome of Kribbella flavida DSM 17836.</title>
        <authorList>
            <consortium name="US DOE Joint Genome Institute (JGI-PGF)"/>
            <person name="Lucas S."/>
            <person name="Copeland A."/>
            <person name="Lapidus A."/>
            <person name="Glavina del Rio T."/>
            <person name="Dalin E."/>
            <person name="Tice H."/>
            <person name="Bruce D."/>
            <person name="Goodwin L."/>
            <person name="Pitluck S."/>
            <person name="Kyrpides N."/>
            <person name="Mavromatis K."/>
            <person name="Ivanova N."/>
            <person name="Saunders E."/>
            <person name="Brettin T."/>
            <person name="Detter J.C."/>
            <person name="Han C."/>
            <person name="Larimer F."/>
            <person name="Land M."/>
            <person name="Hauser L."/>
            <person name="Markowitz V."/>
            <person name="Cheng J.-F."/>
            <person name="Hugenholtz P."/>
            <person name="Woyke T."/>
            <person name="Wu D."/>
            <person name="Pukall R."/>
            <person name="Klenk H.-P."/>
            <person name="Eisen J.A."/>
        </authorList>
    </citation>
    <scope>NUCLEOTIDE SEQUENCE [LARGE SCALE GENOMIC DNA]</scope>
    <source>
        <strain evidence="3">DSM 17836 / JCM 10339 / NBRC 14399</strain>
    </source>
</reference>
<evidence type="ECO:0000256" key="1">
    <source>
        <dbReference type="SAM" id="MobiDB-lite"/>
    </source>
</evidence>
<reference evidence="2 3" key="2">
    <citation type="journal article" date="2010" name="Stand. Genomic Sci.">
        <title>Complete genome sequence of Kribbella flavida type strain (IFO 14399).</title>
        <authorList>
            <person name="Pukall R."/>
            <person name="Lapidus A."/>
            <person name="Glavina Del Rio T."/>
            <person name="Copeland A."/>
            <person name="Tice H."/>
            <person name="Cheng J.-F."/>
            <person name="Lucas S."/>
            <person name="Chen F."/>
            <person name="Nolan M."/>
            <person name="LaButti K."/>
            <person name="Pati A."/>
            <person name="Ivanova N."/>
            <person name="Mavrommatis K."/>
            <person name="Mikhailova N."/>
            <person name="Pitluck S."/>
            <person name="Bruce D."/>
            <person name="Goodwin L."/>
            <person name="Land M."/>
            <person name="Hauser L."/>
            <person name="Chang Y.-J."/>
            <person name="Jeffries C.D."/>
            <person name="Chen A."/>
            <person name="Palaniappan K."/>
            <person name="Chain P."/>
            <person name="Rohde M."/>
            <person name="Goeker M."/>
            <person name="Bristow J."/>
            <person name="Eisen J.A."/>
            <person name="Markowitz V."/>
            <person name="Hugenholtz P."/>
            <person name="Kyrpides N.C."/>
            <person name="Klenk H.-P."/>
            <person name="Brettin T."/>
        </authorList>
    </citation>
    <scope>NUCLEOTIDE SEQUENCE [LARGE SCALE GENOMIC DNA]</scope>
    <source>
        <strain evidence="3">DSM 17836 / JCM 10339 / NBRC 14399</strain>
    </source>
</reference>
<dbReference type="KEGG" id="kfl:Kfla_2077"/>
<dbReference type="HOGENOM" id="CLU_1080886_0_0_11"/>
<dbReference type="STRING" id="479435.Kfla_2077"/>
<dbReference type="EMBL" id="CP001736">
    <property type="protein sequence ID" value="ADB31159.1"/>
    <property type="molecule type" value="Genomic_DNA"/>
</dbReference>
<organism evidence="2 3">
    <name type="scientific">Kribbella flavida (strain DSM 17836 / JCM 10339 / NBRC 14399)</name>
    <dbReference type="NCBI Taxonomy" id="479435"/>
    <lineage>
        <taxon>Bacteria</taxon>
        <taxon>Bacillati</taxon>
        <taxon>Actinomycetota</taxon>
        <taxon>Actinomycetes</taxon>
        <taxon>Propionibacteriales</taxon>
        <taxon>Kribbellaceae</taxon>
        <taxon>Kribbella</taxon>
    </lineage>
</organism>
<dbReference type="Proteomes" id="UP000007967">
    <property type="component" value="Chromosome"/>
</dbReference>
<sequence length="257" mass="28609">MRGLMESVRVHPAETDASTSPWCVTSNENGDHFLHGGTEDGSAGLPLTSLSIQNNVLVFLASVLDQHSCAHIGVLLSQNQSAVVGMWKSECDDGRSRWGRVSRSEPIRESKRKFVTLQHAQVSHRICRRDLQPQRINSAVCGILILTEVSDLRCDHHKVAIVATDNMIRRCYFVRANRECSAKELHATRPISANRVYGLTKVDHQIPLPRVRVGMRLLNAAVRVVLEPAQTVQVMTSMSGCHDLPRRVDPVRGVLEQ</sequence>
<protein>
    <submittedName>
        <fullName evidence="2">Uncharacterized protein</fullName>
    </submittedName>
</protein>
<gene>
    <name evidence="2" type="ordered locus">Kfla_2077</name>
</gene>
<feature type="region of interest" description="Disordered" evidence="1">
    <location>
        <begin position="1"/>
        <end position="21"/>
    </location>
</feature>
<proteinExistence type="predicted"/>
<name>D2PS35_KRIFD</name>
<keyword evidence="3" id="KW-1185">Reference proteome</keyword>